<keyword evidence="1" id="KW-0472">Membrane</keyword>
<dbReference type="AlphaFoldDB" id="I0R4L8"/>
<evidence type="ECO:0000313" key="3">
    <source>
        <dbReference type="Proteomes" id="UP000005039"/>
    </source>
</evidence>
<keyword evidence="3" id="KW-1185">Reference proteome</keyword>
<reference evidence="2 3" key="1">
    <citation type="submission" date="2012-03" db="EMBL/GenBank/DDBJ databases">
        <authorList>
            <person name="Durkin A.S."/>
            <person name="McCorrison J."/>
            <person name="Torralba M."/>
            <person name="Gillis M."/>
            <person name="Methe B."/>
            <person name="Sutton G."/>
            <person name="Nelson K.E."/>
        </authorList>
    </citation>
    <scope>NUCLEOTIDE SEQUENCE [LARGE SCALE GENOMIC DNA]</scope>
    <source>
        <strain evidence="2 3">F0468</strain>
    </source>
</reference>
<sequence length="113" mass="12855">MPKKNVKNKKVEVVFIVCITLFIMISILMNLRGHLVIKKGVVQRYRVGIIERVKKKIDITIPEDVSEIGNYAFANNDLIDKIIIPSGVKKIDEFAFMNCSNLKEVDIHGSLEI</sequence>
<dbReference type="InterPro" id="IPR026906">
    <property type="entry name" value="LRR_5"/>
</dbReference>
<proteinExistence type="predicted"/>
<dbReference type="Gene3D" id="3.80.10.10">
    <property type="entry name" value="Ribonuclease Inhibitor"/>
    <property type="match status" value="1"/>
</dbReference>
<feature type="transmembrane region" description="Helical" evidence="1">
    <location>
        <begin position="13"/>
        <end position="31"/>
    </location>
</feature>
<evidence type="ECO:0000256" key="1">
    <source>
        <dbReference type="SAM" id="Phobius"/>
    </source>
</evidence>
<dbReference type="OrthoDB" id="2004121at2"/>
<dbReference type="EMBL" id="AJGH01000127">
    <property type="protein sequence ID" value="EIC94626.1"/>
    <property type="molecule type" value="Genomic_DNA"/>
</dbReference>
<name>I0R4L8_9FIRM</name>
<accession>I0R4L8</accession>
<evidence type="ECO:0000313" key="2">
    <source>
        <dbReference type="EMBL" id="EIC94626.1"/>
    </source>
</evidence>
<dbReference type="Pfam" id="PF13306">
    <property type="entry name" value="LRR_5"/>
    <property type="match status" value="1"/>
</dbReference>
<gene>
    <name evidence="2" type="ORF">HMPREF9970_0780</name>
</gene>
<dbReference type="Proteomes" id="UP000005039">
    <property type="component" value="Unassembled WGS sequence"/>
</dbReference>
<comment type="caution">
    <text evidence="2">The sequence shown here is derived from an EMBL/GenBank/DDBJ whole genome shotgun (WGS) entry which is preliminary data.</text>
</comment>
<feature type="non-terminal residue" evidence="2">
    <location>
        <position position="113"/>
    </location>
</feature>
<dbReference type="InterPro" id="IPR032675">
    <property type="entry name" value="LRR_dom_sf"/>
</dbReference>
<dbReference type="eggNOG" id="COG5492">
    <property type="taxonomic scope" value="Bacteria"/>
</dbReference>
<dbReference type="RefSeq" id="WP_008755012.1">
    <property type="nucleotide sequence ID" value="NZ_AJGH01000127.1"/>
</dbReference>
<protein>
    <submittedName>
        <fullName evidence="2">Leucine rich repeat domain protein</fullName>
    </submittedName>
</protein>
<keyword evidence="1" id="KW-1133">Transmembrane helix</keyword>
<organism evidence="2 3">
    <name type="scientific">Lachnoanaerobaculum saburreum F0468</name>
    <dbReference type="NCBI Taxonomy" id="1095750"/>
    <lineage>
        <taxon>Bacteria</taxon>
        <taxon>Bacillati</taxon>
        <taxon>Bacillota</taxon>
        <taxon>Clostridia</taxon>
        <taxon>Lachnospirales</taxon>
        <taxon>Lachnospiraceae</taxon>
        <taxon>Lachnoanaerobaculum</taxon>
    </lineage>
</organism>
<keyword evidence="1" id="KW-0812">Transmembrane</keyword>